<dbReference type="Gene3D" id="3.30.70.330">
    <property type="match status" value="6"/>
</dbReference>
<dbReference type="SUPFAM" id="SSF54928">
    <property type="entry name" value="RNA-binding domain, RBD"/>
    <property type="match status" value="4"/>
</dbReference>
<protein>
    <submittedName>
        <fullName evidence="6">RRM domain-containing protein</fullName>
    </submittedName>
</protein>
<feature type="compositionally biased region" description="Basic and acidic residues" evidence="4">
    <location>
        <begin position="1133"/>
        <end position="1150"/>
    </location>
</feature>
<feature type="region of interest" description="Disordered" evidence="4">
    <location>
        <begin position="463"/>
        <end position="494"/>
    </location>
</feature>
<dbReference type="InterPro" id="IPR000504">
    <property type="entry name" value="RRM_dom"/>
</dbReference>
<evidence type="ECO:0000259" key="5">
    <source>
        <dbReference type="PROSITE" id="PS50102"/>
    </source>
</evidence>
<feature type="compositionally biased region" description="Basic and acidic residues" evidence="4">
    <location>
        <begin position="829"/>
        <end position="857"/>
    </location>
</feature>
<dbReference type="EMBL" id="CP151503">
    <property type="protein sequence ID" value="WZN60348.1"/>
    <property type="molecule type" value="Genomic_DNA"/>
</dbReference>
<name>A0AAX4P2Q7_9CHLO</name>
<dbReference type="PANTHER" id="PTHR23236">
    <property type="entry name" value="EUKARYOTIC TRANSLATION INITIATION FACTOR 4B/4H"/>
    <property type="match status" value="1"/>
</dbReference>
<proteinExistence type="predicted"/>
<evidence type="ECO:0000256" key="4">
    <source>
        <dbReference type="SAM" id="MobiDB-lite"/>
    </source>
</evidence>
<feature type="domain" description="RRM" evidence="5">
    <location>
        <begin position="781"/>
        <end position="850"/>
    </location>
</feature>
<feature type="domain" description="RRM" evidence="5">
    <location>
        <begin position="913"/>
        <end position="983"/>
    </location>
</feature>
<feature type="region of interest" description="Disordered" evidence="4">
    <location>
        <begin position="744"/>
        <end position="763"/>
    </location>
</feature>
<feature type="domain" description="RRM" evidence="5">
    <location>
        <begin position="1002"/>
        <end position="1088"/>
    </location>
</feature>
<keyword evidence="2 3" id="KW-0694">RNA-binding</keyword>
<feature type="compositionally biased region" description="Gly residues" evidence="4">
    <location>
        <begin position="858"/>
        <end position="867"/>
    </location>
</feature>
<dbReference type="InterPro" id="IPR012677">
    <property type="entry name" value="Nucleotide-bd_a/b_plait_sf"/>
</dbReference>
<evidence type="ECO:0000256" key="1">
    <source>
        <dbReference type="ARBA" id="ARBA00022737"/>
    </source>
</evidence>
<evidence type="ECO:0000313" key="7">
    <source>
        <dbReference type="Proteomes" id="UP001472866"/>
    </source>
</evidence>
<feature type="compositionally biased region" description="Acidic residues" evidence="4">
    <location>
        <begin position="472"/>
        <end position="491"/>
    </location>
</feature>
<dbReference type="CDD" id="cd00590">
    <property type="entry name" value="RRM_SF"/>
    <property type="match status" value="4"/>
</dbReference>
<feature type="compositionally biased region" description="Gly residues" evidence="4">
    <location>
        <begin position="899"/>
        <end position="911"/>
    </location>
</feature>
<feature type="region of interest" description="Disordered" evidence="4">
    <location>
        <begin position="829"/>
        <end position="913"/>
    </location>
</feature>
<evidence type="ECO:0000313" key="6">
    <source>
        <dbReference type="EMBL" id="WZN60348.1"/>
    </source>
</evidence>
<dbReference type="PROSITE" id="PS50102">
    <property type="entry name" value="RRM"/>
    <property type="match status" value="6"/>
</dbReference>
<feature type="domain" description="RRM" evidence="5">
    <location>
        <begin position="495"/>
        <end position="564"/>
    </location>
</feature>
<feature type="domain" description="RRM" evidence="5">
    <location>
        <begin position="661"/>
        <end position="745"/>
    </location>
</feature>
<reference evidence="6 7" key="1">
    <citation type="submission" date="2024-03" db="EMBL/GenBank/DDBJ databases">
        <title>Complete genome sequence of the green alga Chloropicon roscoffensis RCC1871.</title>
        <authorList>
            <person name="Lemieux C."/>
            <person name="Pombert J.-F."/>
            <person name="Otis C."/>
            <person name="Turmel M."/>
        </authorList>
    </citation>
    <scope>NUCLEOTIDE SEQUENCE [LARGE SCALE GENOMIC DNA]</scope>
    <source>
        <strain evidence="6 7">RCC1871</strain>
    </source>
</reference>
<evidence type="ECO:0000256" key="2">
    <source>
        <dbReference type="ARBA" id="ARBA00022884"/>
    </source>
</evidence>
<feature type="domain" description="RRM" evidence="5">
    <location>
        <begin position="585"/>
        <end position="656"/>
    </location>
</feature>
<keyword evidence="1" id="KW-0677">Repeat</keyword>
<feature type="compositionally biased region" description="Basic and acidic residues" evidence="4">
    <location>
        <begin position="868"/>
        <end position="898"/>
    </location>
</feature>
<dbReference type="Proteomes" id="UP001472866">
    <property type="component" value="Chromosome 03"/>
</dbReference>
<keyword evidence="7" id="KW-1185">Reference proteome</keyword>
<dbReference type="PANTHER" id="PTHR23236:SF119">
    <property type="entry name" value="NUCLEAR RNA-BINDING PROTEIN SART-3"/>
    <property type="match status" value="1"/>
</dbReference>
<dbReference type="InterPro" id="IPR035979">
    <property type="entry name" value="RBD_domain_sf"/>
</dbReference>
<sequence>MEDAGAAPASSERTVVVVGKPIGGSAPVWPDKESERTFREIVKKLRTSPTKDFLHPEGDLVRFADHRVFDPKSGSGSSAKECCFEAICQTILSTLCSSNPKVRLHMLYGVSSLIRHGMRKKRFAILFEKELTSREDAFLGILAQQPNKDKVTQICASEDLRRLGSLLATWSKEKIFAQESCDRIEEQYDRHREQVLFEDRQQCILMNAVTTARAVEVMPKQNDPEYGRCLLTVDEREMEVAAGYKFGSRAGGQGGLDRLYVRPPAGTSREVQFRYPGADYELKAVSPPSPDLWRSLLDPSGDLSVDWPSDKESLAEGASLGVGGERIAAKRHLRIRLTKPYKTRLDQNARKRLKRDLWTTVYDALLLGVSSPTGSRYEPRERRLADGRIAYSFCLAVHVETKRQEDKLRYFLGKELPLRRDSYNRKHDFEDPDKSWCCVAGAYVSRDPLEEVYERGDPQCIRLTDADAGSGEGDDMEEGEKMEPLGAEDPEERTHSLEVHGITRGVREEDVRDFFRAFDLEKVTFGRDVTYVYFYSVEDASSALERARGRDLRGTQVDVRVNRNPRWKLRGESHPRRSEEVRTTKCLEVRNLPRGCEEKDVEALFGGHDVDVIVLDPDQLKAYVYFYSVEDAAAALQQRQGSEVLGRAVDLRPDPNPRSTHSLEVHNLEEGTREDDVRRFFRDYRVDSCMVINSRDNRGRGKQWRTTAYVYFSTVGEAREAMLAIGGHGVDFGGGKKVDVIMNKTPRHPMKGGPSRGPRRERGRRAVEAEAEAAEQAKCTHSLIIEDHPRGTTEGEVREFFTGRQIERVTCLRSLVYVDFASVEEARRALSEAKGKNFKDSRVKIRVNERPRHRPGDGGEGPQGGGAGEKRGRDRRDNGGGLRDDRRSEAPERRRGAERGSGGGAAGGGQGSHCLMMREVPRDCGDRDVRRFFGDFRLDRIVFQEGGVARVYFYSVEDASRALESRNGQELFGRPCQLEVDENPYYGLHRGGGGGAGEACRHGVIVRGLPREHHRDVRSHLLDFFDGLRVTNAVVARLKREERPGDLQRARGDAYVYFRSVEDAERAVEMSGRALGSGRWLEIKRNPTPNVDHCEVCKSRGGGRADGEGPEAKRRKTNEAGAAAPLPENPYPGEKRGRDRRDFGGGGRDDRRRRRR</sequence>
<evidence type="ECO:0000256" key="3">
    <source>
        <dbReference type="PROSITE-ProRule" id="PRU00176"/>
    </source>
</evidence>
<dbReference type="AlphaFoldDB" id="A0AAX4P2Q7"/>
<dbReference type="InterPro" id="IPR008942">
    <property type="entry name" value="ENTH_VHS"/>
</dbReference>
<dbReference type="Pfam" id="PF00076">
    <property type="entry name" value="RRM_1"/>
    <property type="match status" value="1"/>
</dbReference>
<gene>
    <name evidence="6" type="ORF">HKI87_03g18770</name>
</gene>
<feature type="region of interest" description="Disordered" evidence="4">
    <location>
        <begin position="1091"/>
        <end position="1156"/>
    </location>
</feature>
<dbReference type="SMART" id="SM00360">
    <property type="entry name" value="RRM"/>
    <property type="match status" value="6"/>
</dbReference>
<accession>A0AAX4P2Q7</accession>
<feature type="compositionally biased region" description="Basic and acidic residues" evidence="4">
    <location>
        <begin position="1092"/>
        <end position="1112"/>
    </location>
</feature>
<dbReference type="GO" id="GO:0003723">
    <property type="term" value="F:RNA binding"/>
    <property type="evidence" value="ECO:0007669"/>
    <property type="project" value="UniProtKB-UniRule"/>
</dbReference>
<organism evidence="6 7">
    <name type="scientific">Chloropicon roscoffensis</name>
    <dbReference type="NCBI Taxonomy" id="1461544"/>
    <lineage>
        <taxon>Eukaryota</taxon>
        <taxon>Viridiplantae</taxon>
        <taxon>Chlorophyta</taxon>
        <taxon>Chloropicophyceae</taxon>
        <taxon>Chloropicales</taxon>
        <taxon>Chloropicaceae</taxon>
        <taxon>Chloropicon</taxon>
    </lineage>
</organism>
<dbReference type="Gene3D" id="1.25.40.90">
    <property type="match status" value="1"/>
</dbReference>